<evidence type="ECO:0000256" key="6">
    <source>
        <dbReference type="ARBA" id="ARBA00022741"/>
    </source>
</evidence>
<dbReference type="HAMAP" id="MF_00184">
    <property type="entry name" value="Thr_tRNA_synth"/>
    <property type="match status" value="1"/>
</dbReference>
<evidence type="ECO:0000256" key="7">
    <source>
        <dbReference type="ARBA" id="ARBA00022833"/>
    </source>
</evidence>
<name>C6V4F7_NEORI</name>
<dbReference type="InterPro" id="IPR012947">
    <property type="entry name" value="tRNA_SAD"/>
</dbReference>
<keyword evidence="10 13" id="KW-0648">Protein biosynthesis</keyword>
<dbReference type="SMART" id="SM00863">
    <property type="entry name" value="tRNA_SAD"/>
    <property type="match status" value="1"/>
</dbReference>
<evidence type="ECO:0000313" key="17">
    <source>
        <dbReference type="Proteomes" id="UP000001627"/>
    </source>
</evidence>
<dbReference type="InterPro" id="IPR002320">
    <property type="entry name" value="Thr-tRNA-ligase_IIa"/>
</dbReference>
<sequence length="647" mass="74035">MGRIVLTVTLLSSSFTVSFGETVGSVISGFNAGVFSKTIAASVNGVSVDLSYCLDCDANIEPVLLESEAGIEILRHDCAHIMAQAVQELYPETKLGIGPVIDDGFYYDFSTLAPFSDSDFEKIEEKIKEIIQRNYPIIREEWSRDDAVSFFQKKGEKYKVELVSKIPPKEKISIYKQGDFIDLCRGPHAPSTGWLKHFKLLKVSTAYWLGDAKNDSLQRIYGTAWATKDGLESYLSFLHEAKRRDHRAIGKTMELFHLQEEAQGQVFWHENGFLLYRVLENYIRSKLKAHDYREVKTPVVYSKCLWERSGHWSKFKENMFVIRSDDGEFSLKPMNCPAHIEVFKQSLKSYRDLPLRLAEFGMCHRNEASGALHGLMRVRGFVQDDAHIFCTPEQICDETVAFCELLKEVYRDLGFTEVEVRFSDRPEVRLGNDETWDKAEIALKSAMDKAGLVYTLNPGEGAFYGPKIEFVLVDALKRKWQCGTLQVDFVLPERLDATYIDHEGKKQHPVMLHRAILGTFERFLGILIEHYDGKFPLWLAPTQVAVLTITEKVEEYAKSLLNHLSKTGIRAVSDFSNQRIDYKIRYHTTRRVPILWIIGRIEEKNNSVTVRRMGSSESEVKTVDTALDDILGEFNVRQISSTNIRRI</sequence>
<dbReference type="FunFam" id="3.40.50.800:FF:000001">
    <property type="entry name" value="Threonine--tRNA ligase"/>
    <property type="match status" value="1"/>
</dbReference>
<dbReference type="FunFam" id="3.30.54.20:FF:000002">
    <property type="entry name" value="Threonine--tRNA ligase"/>
    <property type="match status" value="1"/>
</dbReference>
<comment type="similarity">
    <text evidence="1 13">Belongs to the class-II aminoacyl-tRNA synthetase family.</text>
</comment>
<feature type="domain" description="Aminoacyl-transfer RNA synthetases class-II family profile" evidence="14">
    <location>
        <begin position="245"/>
        <end position="536"/>
    </location>
</feature>
<dbReference type="InterPro" id="IPR002314">
    <property type="entry name" value="aa-tRNA-synt_IIb"/>
</dbReference>
<evidence type="ECO:0000256" key="5">
    <source>
        <dbReference type="ARBA" id="ARBA00022723"/>
    </source>
</evidence>
<dbReference type="EMBL" id="CP001431">
    <property type="protein sequence ID" value="ACT69269.1"/>
    <property type="molecule type" value="Genomic_DNA"/>
</dbReference>
<protein>
    <recommendedName>
        <fullName evidence="13">Threonine--tRNA ligase</fullName>
        <ecNumber evidence="13">6.1.1.3</ecNumber>
    </recommendedName>
    <alternativeName>
        <fullName evidence="13">Threonyl-tRNA synthetase</fullName>
        <shortName evidence="13">ThrRS</shortName>
    </alternativeName>
</protein>
<dbReference type="NCBIfam" id="TIGR00418">
    <property type="entry name" value="thrS"/>
    <property type="match status" value="1"/>
</dbReference>
<dbReference type="PANTHER" id="PTHR11451">
    <property type="entry name" value="THREONINE-TRNA LIGASE"/>
    <property type="match status" value="1"/>
</dbReference>
<dbReference type="InterPro" id="IPR033728">
    <property type="entry name" value="ThrRS_core"/>
</dbReference>
<dbReference type="Gene3D" id="3.40.50.800">
    <property type="entry name" value="Anticodon-binding domain"/>
    <property type="match status" value="1"/>
</dbReference>
<evidence type="ECO:0000256" key="11">
    <source>
        <dbReference type="ARBA" id="ARBA00023146"/>
    </source>
</evidence>
<evidence type="ECO:0000256" key="1">
    <source>
        <dbReference type="ARBA" id="ARBA00008226"/>
    </source>
</evidence>
<dbReference type="GO" id="GO:0005737">
    <property type="term" value="C:cytoplasm"/>
    <property type="evidence" value="ECO:0007669"/>
    <property type="project" value="UniProtKB-SubCell"/>
</dbReference>
<dbReference type="Gene3D" id="3.30.930.10">
    <property type="entry name" value="Bira Bifunctional Protein, Domain 2"/>
    <property type="match status" value="1"/>
</dbReference>
<dbReference type="FunFam" id="3.30.980.10:FF:000005">
    <property type="entry name" value="Threonyl-tRNA synthetase, mitochondrial"/>
    <property type="match status" value="1"/>
</dbReference>
<dbReference type="GO" id="GO:0004829">
    <property type="term" value="F:threonine-tRNA ligase activity"/>
    <property type="evidence" value="ECO:0007669"/>
    <property type="project" value="UniProtKB-UniRule"/>
</dbReference>
<comment type="catalytic activity">
    <reaction evidence="12 13">
        <text>tRNA(Thr) + L-threonine + ATP = L-threonyl-tRNA(Thr) + AMP + diphosphate + H(+)</text>
        <dbReference type="Rhea" id="RHEA:24624"/>
        <dbReference type="Rhea" id="RHEA-COMP:9670"/>
        <dbReference type="Rhea" id="RHEA-COMP:9704"/>
        <dbReference type="ChEBI" id="CHEBI:15378"/>
        <dbReference type="ChEBI" id="CHEBI:30616"/>
        <dbReference type="ChEBI" id="CHEBI:33019"/>
        <dbReference type="ChEBI" id="CHEBI:57926"/>
        <dbReference type="ChEBI" id="CHEBI:78442"/>
        <dbReference type="ChEBI" id="CHEBI:78534"/>
        <dbReference type="ChEBI" id="CHEBI:456215"/>
        <dbReference type="EC" id="6.1.1.3"/>
    </reaction>
</comment>
<dbReference type="Gene3D" id="3.30.980.10">
    <property type="entry name" value="Threonyl-trna Synthetase, Chain A, domain 2"/>
    <property type="match status" value="1"/>
</dbReference>
<dbReference type="InterPro" id="IPR006195">
    <property type="entry name" value="aa-tRNA-synth_II"/>
</dbReference>
<reference evidence="16 17" key="1">
    <citation type="journal article" date="2009" name="Nucleic Acids Res.">
        <title>Analysis of complete genome sequence of Neorickettsia risticii: causative agent of Potomac horse fever.</title>
        <authorList>
            <person name="Lin M."/>
            <person name="Zhang C."/>
            <person name="Gibson K."/>
            <person name="Rikihisa Y."/>
        </authorList>
    </citation>
    <scope>NUCLEOTIDE SEQUENCE [LARGE SCALE GENOMIC DNA]</scope>
    <source>
        <strain evidence="16 17">Illinois</strain>
    </source>
</reference>
<dbReference type="CDD" id="cd00771">
    <property type="entry name" value="ThrRS_core"/>
    <property type="match status" value="1"/>
</dbReference>
<dbReference type="Pfam" id="PF00587">
    <property type="entry name" value="tRNA-synt_2b"/>
    <property type="match status" value="1"/>
</dbReference>
<dbReference type="GO" id="GO:0000049">
    <property type="term" value="F:tRNA binding"/>
    <property type="evidence" value="ECO:0007669"/>
    <property type="project" value="UniProtKB-KW"/>
</dbReference>
<dbReference type="Pfam" id="PF03129">
    <property type="entry name" value="HGTP_anticodon"/>
    <property type="match status" value="1"/>
</dbReference>
<dbReference type="eggNOG" id="COG0441">
    <property type="taxonomic scope" value="Bacteria"/>
</dbReference>
<evidence type="ECO:0000256" key="8">
    <source>
        <dbReference type="ARBA" id="ARBA00022840"/>
    </source>
</evidence>
<keyword evidence="11 13" id="KW-0030">Aminoacyl-tRNA synthetase</keyword>
<dbReference type="HOGENOM" id="CLU_008554_0_1_5"/>
<dbReference type="PRINTS" id="PR01047">
    <property type="entry name" value="TRNASYNTHTHR"/>
</dbReference>
<dbReference type="Gene3D" id="3.30.54.20">
    <property type="match status" value="1"/>
</dbReference>
<evidence type="ECO:0000256" key="9">
    <source>
        <dbReference type="ARBA" id="ARBA00022884"/>
    </source>
</evidence>
<dbReference type="GO" id="GO:0046872">
    <property type="term" value="F:metal ion binding"/>
    <property type="evidence" value="ECO:0007669"/>
    <property type="project" value="UniProtKB-KW"/>
</dbReference>
<dbReference type="OrthoDB" id="9802304at2"/>
<proteinExistence type="inferred from homology"/>
<keyword evidence="6 13" id="KW-0547">Nucleotide-binding</keyword>
<keyword evidence="4 13" id="KW-0436">Ligase</keyword>
<keyword evidence="17" id="KW-1185">Reference proteome</keyword>
<comment type="subcellular location">
    <subcellularLocation>
        <location evidence="13">Cytoplasm</location>
    </subcellularLocation>
</comment>
<evidence type="ECO:0000259" key="14">
    <source>
        <dbReference type="PROSITE" id="PS50862"/>
    </source>
</evidence>
<accession>C6V4F7</accession>
<keyword evidence="7 13" id="KW-0862">Zinc</keyword>
<keyword evidence="9 13" id="KW-0694">RNA-binding</keyword>
<dbReference type="PANTHER" id="PTHR11451:SF44">
    <property type="entry name" value="THREONINE--TRNA LIGASE, CHLOROPLASTIC_MITOCHONDRIAL 2"/>
    <property type="match status" value="1"/>
</dbReference>
<dbReference type="InterPro" id="IPR036621">
    <property type="entry name" value="Anticodon-bd_dom_sf"/>
</dbReference>
<dbReference type="FunFam" id="3.30.930.10:FF:000002">
    <property type="entry name" value="Threonine--tRNA ligase"/>
    <property type="match status" value="1"/>
</dbReference>
<feature type="domain" description="TGS" evidence="15">
    <location>
        <begin position="1"/>
        <end position="64"/>
    </location>
</feature>
<keyword evidence="3 13" id="KW-0820">tRNA-binding</keyword>
<keyword evidence="8 13" id="KW-0067">ATP-binding</keyword>
<feature type="binding site" evidence="13">
    <location>
        <position position="336"/>
    </location>
    <ligand>
        <name>Zn(2+)</name>
        <dbReference type="ChEBI" id="CHEBI:29105"/>
        <note>catalytic</note>
    </ligand>
</feature>
<evidence type="ECO:0000256" key="3">
    <source>
        <dbReference type="ARBA" id="ARBA00022555"/>
    </source>
</evidence>
<dbReference type="PROSITE" id="PS50862">
    <property type="entry name" value="AA_TRNA_LIGASE_II"/>
    <property type="match status" value="1"/>
</dbReference>
<dbReference type="STRING" id="434131.NRI_0285"/>
<evidence type="ECO:0000313" key="16">
    <source>
        <dbReference type="EMBL" id="ACT69269.1"/>
    </source>
</evidence>
<evidence type="ECO:0000256" key="4">
    <source>
        <dbReference type="ARBA" id="ARBA00022598"/>
    </source>
</evidence>
<evidence type="ECO:0000259" key="15">
    <source>
        <dbReference type="PROSITE" id="PS51880"/>
    </source>
</evidence>
<keyword evidence="5 13" id="KW-0479">Metal-binding</keyword>
<dbReference type="InterPro" id="IPR045864">
    <property type="entry name" value="aa-tRNA-synth_II/BPL/LPL"/>
</dbReference>
<evidence type="ECO:0000256" key="2">
    <source>
        <dbReference type="ARBA" id="ARBA00022490"/>
    </source>
</evidence>
<feature type="region of interest" description="Catalytic" evidence="13">
    <location>
        <begin position="245"/>
        <end position="536"/>
    </location>
</feature>
<dbReference type="KEGG" id="nri:NRI_0285"/>
<dbReference type="CDD" id="cd00860">
    <property type="entry name" value="ThrRS_anticodon"/>
    <property type="match status" value="1"/>
</dbReference>
<feature type="binding site" evidence="13">
    <location>
        <position position="387"/>
    </location>
    <ligand>
        <name>Zn(2+)</name>
        <dbReference type="ChEBI" id="CHEBI:29105"/>
        <note>catalytic</note>
    </ligand>
</feature>
<dbReference type="GO" id="GO:0006435">
    <property type="term" value="P:threonyl-tRNA aminoacylation"/>
    <property type="evidence" value="ECO:0007669"/>
    <property type="project" value="UniProtKB-UniRule"/>
</dbReference>
<dbReference type="InterPro" id="IPR004095">
    <property type="entry name" value="TGS"/>
</dbReference>
<dbReference type="InterPro" id="IPR004154">
    <property type="entry name" value="Anticodon-bd"/>
</dbReference>
<keyword evidence="2 13" id="KW-0963">Cytoplasm</keyword>
<comment type="subunit">
    <text evidence="13">Homodimer.</text>
</comment>
<dbReference type="SUPFAM" id="SSF55186">
    <property type="entry name" value="ThrRS/AlaRS common domain"/>
    <property type="match status" value="1"/>
</dbReference>
<comment type="cofactor">
    <cofactor evidence="13">
        <name>Zn(2+)</name>
        <dbReference type="ChEBI" id="CHEBI:29105"/>
    </cofactor>
    <text evidence="13">Binds 1 zinc ion per subunit.</text>
</comment>
<dbReference type="SUPFAM" id="SSF52954">
    <property type="entry name" value="Class II aaRS ABD-related"/>
    <property type="match status" value="1"/>
</dbReference>
<evidence type="ECO:0000256" key="12">
    <source>
        <dbReference type="ARBA" id="ARBA00049515"/>
    </source>
</evidence>
<dbReference type="Proteomes" id="UP000001627">
    <property type="component" value="Chromosome"/>
</dbReference>
<organism evidence="16 17">
    <name type="scientific">Neorickettsia risticii (strain Illinois)</name>
    <dbReference type="NCBI Taxonomy" id="434131"/>
    <lineage>
        <taxon>Bacteria</taxon>
        <taxon>Pseudomonadati</taxon>
        <taxon>Pseudomonadota</taxon>
        <taxon>Alphaproteobacteria</taxon>
        <taxon>Rickettsiales</taxon>
        <taxon>Anaplasmataceae</taxon>
        <taxon>Neorickettsia</taxon>
    </lineage>
</organism>
<dbReference type="Pfam" id="PF07973">
    <property type="entry name" value="tRNA_SAD"/>
    <property type="match status" value="1"/>
</dbReference>
<evidence type="ECO:0000256" key="13">
    <source>
        <dbReference type="HAMAP-Rule" id="MF_00184"/>
    </source>
</evidence>
<dbReference type="PROSITE" id="PS51880">
    <property type="entry name" value="TGS"/>
    <property type="match status" value="1"/>
</dbReference>
<dbReference type="AlphaFoldDB" id="C6V4F7"/>
<dbReference type="GO" id="GO:0005524">
    <property type="term" value="F:ATP binding"/>
    <property type="evidence" value="ECO:0007669"/>
    <property type="project" value="UniProtKB-UniRule"/>
</dbReference>
<dbReference type="InterPro" id="IPR047246">
    <property type="entry name" value="ThrRS_anticodon"/>
</dbReference>
<dbReference type="InterPro" id="IPR018163">
    <property type="entry name" value="Thr/Ala-tRNA-synth_IIc_edit"/>
</dbReference>
<dbReference type="EC" id="6.1.1.3" evidence="13"/>
<evidence type="ECO:0000256" key="10">
    <source>
        <dbReference type="ARBA" id="ARBA00022917"/>
    </source>
</evidence>
<feature type="binding site" evidence="13">
    <location>
        <position position="513"/>
    </location>
    <ligand>
        <name>Zn(2+)</name>
        <dbReference type="ChEBI" id="CHEBI:29105"/>
        <note>catalytic</note>
    </ligand>
</feature>
<dbReference type="CDD" id="cd01667">
    <property type="entry name" value="TGS_ThrRS"/>
    <property type="match status" value="1"/>
</dbReference>
<dbReference type="SUPFAM" id="SSF55681">
    <property type="entry name" value="Class II aaRS and biotin synthetases"/>
    <property type="match status" value="1"/>
</dbReference>
<gene>
    <name evidence="13 16" type="primary">thrS</name>
    <name evidence="16" type="ordered locus">NRI_0285</name>
</gene>